<evidence type="ECO:0000313" key="3">
    <source>
        <dbReference type="Proteomes" id="UP000192491"/>
    </source>
</evidence>
<evidence type="ECO:0000313" key="2">
    <source>
        <dbReference type="EMBL" id="OQX08452.1"/>
    </source>
</evidence>
<organism evidence="2 3">
    <name type="scientific">Thiothrix lacustris</name>
    <dbReference type="NCBI Taxonomy" id="525917"/>
    <lineage>
        <taxon>Bacteria</taxon>
        <taxon>Pseudomonadati</taxon>
        <taxon>Pseudomonadota</taxon>
        <taxon>Gammaproteobacteria</taxon>
        <taxon>Thiotrichales</taxon>
        <taxon>Thiotrichaceae</taxon>
        <taxon>Thiothrix</taxon>
    </lineage>
</organism>
<dbReference type="AlphaFoldDB" id="A0A1Y1QLP6"/>
<gene>
    <name evidence="2" type="ORF">BWK73_25330</name>
</gene>
<dbReference type="EMBL" id="MTEJ01000174">
    <property type="protein sequence ID" value="OQX08452.1"/>
    <property type="molecule type" value="Genomic_DNA"/>
</dbReference>
<proteinExistence type="predicted"/>
<dbReference type="Proteomes" id="UP000192491">
    <property type="component" value="Unassembled WGS sequence"/>
</dbReference>
<protein>
    <submittedName>
        <fullName evidence="2">Cadherin</fullName>
    </submittedName>
</protein>
<feature type="signal peptide" evidence="1">
    <location>
        <begin position="1"/>
        <end position="26"/>
    </location>
</feature>
<sequence>MHKPSWALFLVLSVVELGLFSSYAMAQEPPPVSAAEAPGKPWQVLTYRLALAADGKTYQVLMKPTVTPKPDLSLSGQVTIKVPHEPAFQVAQLTSAVKGAEWVEASRVNAPSEDVTHDYISFSFVGLKGGSARNFAWKANTEQLVFSFQNEGGCVNDVTLMGNADPFNVAPNSANTNPGNHFANLGWGDVSQNNYQVNDGATIKCAK</sequence>
<keyword evidence="1" id="KW-0732">Signal</keyword>
<feature type="chain" id="PRO_5013186227" evidence="1">
    <location>
        <begin position="27"/>
        <end position="207"/>
    </location>
</feature>
<reference evidence="2 3" key="1">
    <citation type="submission" date="2017-01" db="EMBL/GenBank/DDBJ databases">
        <title>Novel large sulfur bacteria in the metagenomes of groundwater-fed chemosynthetic microbial mats in the Lake Huron basin.</title>
        <authorList>
            <person name="Sharrar A.M."/>
            <person name="Flood B.E."/>
            <person name="Bailey J.V."/>
            <person name="Jones D.S."/>
            <person name="Biddanda B."/>
            <person name="Ruberg S.A."/>
            <person name="Marcus D.N."/>
            <person name="Dick G.J."/>
        </authorList>
    </citation>
    <scope>NUCLEOTIDE SEQUENCE [LARGE SCALE GENOMIC DNA]</scope>
    <source>
        <strain evidence="2">A8</strain>
    </source>
</reference>
<comment type="caution">
    <text evidence="2">The sequence shown here is derived from an EMBL/GenBank/DDBJ whole genome shotgun (WGS) entry which is preliminary data.</text>
</comment>
<name>A0A1Y1QLP6_9GAMM</name>
<evidence type="ECO:0000256" key="1">
    <source>
        <dbReference type="SAM" id="SignalP"/>
    </source>
</evidence>
<accession>A0A1Y1QLP6</accession>